<evidence type="ECO:0000256" key="2">
    <source>
        <dbReference type="ARBA" id="ARBA00023125"/>
    </source>
</evidence>
<gene>
    <name evidence="6" type="ORF">IAA54_08300</name>
</gene>
<keyword evidence="3" id="KW-0804">Transcription</keyword>
<dbReference type="InterPro" id="IPR050109">
    <property type="entry name" value="HTH-type_TetR-like_transc_reg"/>
</dbReference>
<reference evidence="6" key="2">
    <citation type="journal article" date="2021" name="PeerJ">
        <title>Extensive microbial diversity within the chicken gut microbiome revealed by metagenomics and culture.</title>
        <authorList>
            <person name="Gilroy R."/>
            <person name="Ravi A."/>
            <person name="Getino M."/>
            <person name="Pursley I."/>
            <person name="Horton D.L."/>
            <person name="Alikhan N.F."/>
            <person name="Baker D."/>
            <person name="Gharbi K."/>
            <person name="Hall N."/>
            <person name="Watson M."/>
            <person name="Adriaenssens E.M."/>
            <person name="Foster-Nyarko E."/>
            <person name="Jarju S."/>
            <person name="Secka A."/>
            <person name="Antonio M."/>
            <person name="Oren A."/>
            <person name="Chaudhuri R.R."/>
            <person name="La Ragione R."/>
            <person name="Hildebrand F."/>
            <person name="Pallen M.J."/>
        </authorList>
    </citation>
    <scope>NUCLEOTIDE SEQUENCE</scope>
    <source>
        <strain evidence="6">ChiSjej1B19-7085</strain>
    </source>
</reference>
<evidence type="ECO:0000256" key="4">
    <source>
        <dbReference type="PROSITE-ProRule" id="PRU00335"/>
    </source>
</evidence>
<feature type="domain" description="HTH tetR-type" evidence="5">
    <location>
        <begin position="1"/>
        <end position="58"/>
    </location>
</feature>
<organism evidence="6 7">
    <name type="scientific">Candidatus Gallacutalibacter pullicola</name>
    <dbReference type="NCBI Taxonomy" id="2840830"/>
    <lineage>
        <taxon>Bacteria</taxon>
        <taxon>Bacillati</taxon>
        <taxon>Bacillota</taxon>
        <taxon>Clostridia</taxon>
        <taxon>Eubacteriales</taxon>
        <taxon>Candidatus Gallacutalibacter</taxon>
    </lineage>
</organism>
<keyword evidence="2 4" id="KW-0238">DNA-binding</keyword>
<feature type="DNA-binding region" description="H-T-H motif" evidence="4">
    <location>
        <begin position="21"/>
        <end position="40"/>
    </location>
</feature>
<dbReference type="InterPro" id="IPR009057">
    <property type="entry name" value="Homeodomain-like_sf"/>
</dbReference>
<dbReference type="Pfam" id="PF00440">
    <property type="entry name" value="TetR_N"/>
    <property type="match status" value="1"/>
</dbReference>
<evidence type="ECO:0000313" key="6">
    <source>
        <dbReference type="EMBL" id="HIR57656.1"/>
    </source>
</evidence>
<dbReference type="GO" id="GO:0003700">
    <property type="term" value="F:DNA-binding transcription factor activity"/>
    <property type="evidence" value="ECO:0007669"/>
    <property type="project" value="TreeGrafter"/>
</dbReference>
<dbReference type="EMBL" id="DVHF01000095">
    <property type="protein sequence ID" value="HIR57656.1"/>
    <property type="molecule type" value="Genomic_DNA"/>
</dbReference>
<evidence type="ECO:0000256" key="1">
    <source>
        <dbReference type="ARBA" id="ARBA00023015"/>
    </source>
</evidence>
<dbReference type="Proteomes" id="UP000886785">
    <property type="component" value="Unassembled WGS sequence"/>
</dbReference>
<dbReference type="PANTHER" id="PTHR30055">
    <property type="entry name" value="HTH-TYPE TRANSCRIPTIONAL REGULATOR RUTR"/>
    <property type="match status" value="1"/>
</dbReference>
<keyword evidence="1" id="KW-0805">Transcription regulation</keyword>
<dbReference type="PRINTS" id="PR00455">
    <property type="entry name" value="HTHTETR"/>
</dbReference>
<proteinExistence type="predicted"/>
<dbReference type="InterPro" id="IPR001647">
    <property type="entry name" value="HTH_TetR"/>
</dbReference>
<dbReference type="PROSITE" id="PS50977">
    <property type="entry name" value="HTH_TETR_2"/>
    <property type="match status" value="1"/>
</dbReference>
<name>A0A9D1DRI3_9FIRM</name>
<accession>A0A9D1DRI3</accession>
<dbReference type="PANTHER" id="PTHR30055:SF234">
    <property type="entry name" value="HTH-TYPE TRANSCRIPTIONAL REGULATOR BETI"/>
    <property type="match status" value="1"/>
</dbReference>
<comment type="caution">
    <text evidence="6">The sequence shown here is derived from an EMBL/GenBank/DDBJ whole genome shotgun (WGS) entry which is preliminary data.</text>
</comment>
<evidence type="ECO:0000259" key="5">
    <source>
        <dbReference type="PROSITE" id="PS50977"/>
    </source>
</evidence>
<sequence length="160" mass="18210">MREKIIRESLESIRREGLRFSVDTLAEKLRVSKKTIYRYFPDKEALATAMYQTYYAEILAQSRQLAANTPPDFPALLRLYLDSKNMSRSGIFNKYKLNDVIYAYVSAQNDALWNTISAPFGCEAGEQGEALRLIVDGSFEKLCGSQVDPEAVIERLVKLL</sequence>
<dbReference type="AlphaFoldDB" id="A0A9D1DRI3"/>
<evidence type="ECO:0000256" key="3">
    <source>
        <dbReference type="ARBA" id="ARBA00023163"/>
    </source>
</evidence>
<protein>
    <submittedName>
        <fullName evidence="6">TetR/AcrR family transcriptional regulator</fullName>
    </submittedName>
</protein>
<dbReference type="Gene3D" id="1.10.357.10">
    <property type="entry name" value="Tetracycline Repressor, domain 2"/>
    <property type="match status" value="1"/>
</dbReference>
<reference evidence="6" key="1">
    <citation type="submission" date="2020-10" db="EMBL/GenBank/DDBJ databases">
        <authorList>
            <person name="Gilroy R."/>
        </authorList>
    </citation>
    <scope>NUCLEOTIDE SEQUENCE</scope>
    <source>
        <strain evidence="6">ChiSjej1B19-7085</strain>
    </source>
</reference>
<evidence type="ECO:0000313" key="7">
    <source>
        <dbReference type="Proteomes" id="UP000886785"/>
    </source>
</evidence>
<dbReference type="SUPFAM" id="SSF46689">
    <property type="entry name" value="Homeodomain-like"/>
    <property type="match status" value="1"/>
</dbReference>
<dbReference type="GO" id="GO:0000976">
    <property type="term" value="F:transcription cis-regulatory region binding"/>
    <property type="evidence" value="ECO:0007669"/>
    <property type="project" value="TreeGrafter"/>
</dbReference>